<name>A0AA43TI00_9GAMM</name>
<feature type="signal peptide" evidence="2">
    <location>
        <begin position="1"/>
        <end position="24"/>
    </location>
</feature>
<dbReference type="EMBL" id="JAQSDF010000017">
    <property type="protein sequence ID" value="MDI1230919.1"/>
    <property type="molecule type" value="Genomic_DNA"/>
</dbReference>
<feature type="transmembrane region" description="Helical" evidence="1">
    <location>
        <begin position="47"/>
        <end position="70"/>
    </location>
</feature>
<protein>
    <recommendedName>
        <fullName evidence="5">Lipoprotein</fullName>
    </recommendedName>
</protein>
<evidence type="ECO:0008006" key="5">
    <source>
        <dbReference type="Google" id="ProtNLM"/>
    </source>
</evidence>
<dbReference type="Proteomes" id="UP001160519">
    <property type="component" value="Unassembled WGS sequence"/>
</dbReference>
<evidence type="ECO:0000256" key="1">
    <source>
        <dbReference type="SAM" id="Phobius"/>
    </source>
</evidence>
<keyword evidence="1" id="KW-0812">Transmembrane</keyword>
<proteinExistence type="predicted"/>
<evidence type="ECO:0000313" key="4">
    <source>
        <dbReference type="Proteomes" id="UP001160519"/>
    </source>
</evidence>
<keyword evidence="1" id="KW-1133">Transmembrane helix</keyword>
<keyword evidence="2" id="KW-0732">Signal</keyword>
<evidence type="ECO:0000256" key="2">
    <source>
        <dbReference type="SAM" id="SignalP"/>
    </source>
</evidence>
<dbReference type="PROSITE" id="PS51257">
    <property type="entry name" value="PROKAR_LIPOPROTEIN"/>
    <property type="match status" value="1"/>
</dbReference>
<evidence type="ECO:0000313" key="3">
    <source>
        <dbReference type="EMBL" id="MDI1230919.1"/>
    </source>
</evidence>
<sequence>MNKHKLKVIAAVCSGVLLTGCATMEQSAGLAALGCAGAGALTGALTGSAGIGAAAFAGCGALAAVGIYNYHSSQTRTVQQDQKLYGYAPVSSTEVKIRNATASPEKVRAGDTLKIAMDYSVMAPKGTQDVDVKESLVLKRDGKVLKTLDERIIKRPLGGGSSEVDFKIPAKLPSGTYVIEQKVTAGTSYDVRPAVFVVGS</sequence>
<feature type="chain" id="PRO_5041364917" description="Lipoprotein" evidence="2">
    <location>
        <begin position="25"/>
        <end position="200"/>
    </location>
</feature>
<keyword evidence="1" id="KW-0472">Membrane</keyword>
<keyword evidence="4" id="KW-1185">Reference proteome</keyword>
<accession>A0AA43TI00</accession>
<reference evidence="3" key="1">
    <citation type="submission" date="2023-01" db="EMBL/GenBank/DDBJ databases">
        <title>Biogeochemical cycle of methane in antarctic sediments.</title>
        <authorList>
            <person name="Roldan D.M."/>
            <person name="Menes R.J."/>
        </authorList>
    </citation>
    <scope>NUCLEOTIDE SEQUENCE [LARGE SCALE GENOMIC DNA]</scope>
    <source>
        <strain evidence="3">K-2018 MAG008</strain>
    </source>
</reference>
<gene>
    <name evidence="3" type="ORF">PSU93_07220</name>
</gene>
<organism evidence="3 4">
    <name type="scientific">Candidatus Methylobacter titanis</name>
    <dbReference type="NCBI Taxonomy" id="3053457"/>
    <lineage>
        <taxon>Bacteria</taxon>
        <taxon>Pseudomonadati</taxon>
        <taxon>Pseudomonadota</taxon>
        <taxon>Gammaproteobacteria</taxon>
        <taxon>Methylococcales</taxon>
        <taxon>Methylococcaceae</taxon>
        <taxon>Methylobacter</taxon>
    </lineage>
</organism>
<dbReference type="AlphaFoldDB" id="A0AA43TI00"/>
<comment type="caution">
    <text evidence="3">The sequence shown here is derived from an EMBL/GenBank/DDBJ whole genome shotgun (WGS) entry which is preliminary data.</text>
</comment>